<evidence type="ECO:0000313" key="3">
    <source>
        <dbReference type="Proteomes" id="UP001139333"/>
    </source>
</evidence>
<evidence type="ECO:0000256" key="1">
    <source>
        <dbReference type="ARBA" id="ARBA00023277"/>
    </source>
</evidence>
<dbReference type="PANTHER" id="PTHR18964">
    <property type="entry name" value="ROK (REPRESSOR, ORF, KINASE) FAMILY"/>
    <property type="match status" value="1"/>
</dbReference>
<evidence type="ECO:0000313" key="2">
    <source>
        <dbReference type="EMBL" id="MCL1142887.1"/>
    </source>
</evidence>
<dbReference type="EC" id="2.7.1.4" evidence="2"/>
<name>A0A9X1ZKY7_9GAMM</name>
<gene>
    <name evidence="2" type="primary">mak</name>
    <name evidence="2" type="ORF">L2672_09300</name>
</gene>
<dbReference type="Pfam" id="PF00480">
    <property type="entry name" value="ROK"/>
    <property type="match status" value="1"/>
</dbReference>
<dbReference type="AlphaFoldDB" id="A0A9X1ZKY7"/>
<dbReference type="Proteomes" id="UP001139333">
    <property type="component" value="Unassembled WGS sequence"/>
</dbReference>
<dbReference type="NCBIfam" id="NF007108">
    <property type="entry name" value="PRK09557.1"/>
    <property type="match status" value="1"/>
</dbReference>
<dbReference type="SUPFAM" id="SSF53067">
    <property type="entry name" value="Actin-like ATPase domain"/>
    <property type="match status" value="1"/>
</dbReference>
<comment type="caution">
    <text evidence="2">The sequence shown here is derived from an EMBL/GenBank/DDBJ whole genome shotgun (WGS) entry which is preliminary data.</text>
</comment>
<keyword evidence="1" id="KW-0119">Carbohydrate metabolism</keyword>
<sequence length="298" mass="31803">MRIGIDLGGTKIEAVALSQQGLELHRKRVVTPKTYPEIVNAIVGLIEDAEQITQQTGTVGIGIPGIVSSVTQKVKNSNTTCLNGKMLTHDLENRLKRSVRITNDANCFAVSEATDGAARGYSVVFGAILGTGCGGGVVFNGQVHNGRNGIAAEWGHNPLPWLTDADKHDTRCFCGAEHCIETFVSGTGFLRDFHALGGNAKGCEDIIALVEQGDSTAIQAFDRFIDRLSRGLAQVINTIDPDIIVLGGGLSQVDRIYDALPQCLPQYVLGKECSTQIVKNVFGASSGVRGAAWLWPEQ</sequence>
<dbReference type="Gene3D" id="3.30.420.40">
    <property type="match status" value="2"/>
</dbReference>
<dbReference type="InterPro" id="IPR049874">
    <property type="entry name" value="ROK_cs"/>
</dbReference>
<keyword evidence="2" id="KW-0808">Transferase</keyword>
<dbReference type="EMBL" id="JAKIKP010000005">
    <property type="protein sequence ID" value="MCL1142887.1"/>
    <property type="molecule type" value="Genomic_DNA"/>
</dbReference>
<organism evidence="2 3">
    <name type="scientific">Shewanella gaetbuli</name>
    <dbReference type="NCBI Taxonomy" id="220752"/>
    <lineage>
        <taxon>Bacteria</taxon>
        <taxon>Pseudomonadati</taxon>
        <taxon>Pseudomonadota</taxon>
        <taxon>Gammaproteobacteria</taxon>
        <taxon>Alteromonadales</taxon>
        <taxon>Shewanellaceae</taxon>
        <taxon>Shewanella</taxon>
    </lineage>
</organism>
<accession>A0A9X1ZKY7</accession>
<protein>
    <submittedName>
        <fullName evidence="2">Fructokinase</fullName>
        <ecNumber evidence="2">2.7.1.4</ecNumber>
    </submittedName>
</protein>
<dbReference type="CDD" id="cd24066">
    <property type="entry name" value="ASKHA_NBD_ROK_EcFRK-like"/>
    <property type="match status" value="1"/>
</dbReference>
<dbReference type="InterPro" id="IPR000600">
    <property type="entry name" value="ROK"/>
</dbReference>
<dbReference type="GO" id="GO:0008865">
    <property type="term" value="F:fructokinase activity"/>
    <property type="evidence" value="ECO:0007669"/>
    <property type="project" value="UniProtKB-EC"/>
</dbReference>
<dbReference type="PROSITE" id="PS01125">
    <property type="entry name" value="ROK"/>
    <property type="match status" value="1"/>
</dbReference>
<proteinExistence type="predicted"/>
<dbReference type="InterPro" id="IPR043129">
    <property type="entry name" value="ATPase_NBD"/>
</dbReference>
<keyword evidence="3" id="KW-1185">Reference proteome</keyword>
<dbReference type="PANTHER" id="PTHR18964:SF174">
    <property type="entry name" value="D-ALLOSE KINASE-RELATED"/>
    <property type="match status" value="1"/>
</dbReference>
<dbReference type="RefSeq" id="WP_248995566.1">
    <property type="nucleotide sequence ID" value="NZ_JAKIKP010000005.1"/>
</dbReference>
<reference evidence="2" key="1">
    <citation type="submission" date="2022-01" db="EMBL/GenBank/DDBJ databases">
        <title>Whole genome-based taxonomy of the Shewanellaceae.</title>
        <authorList>
            <person name="Martin-Rodriguez A.J."/>
        </authorList>
    </citation>
    <scope>NUCLEOTIDE SEQUENCE</scope>
    <source>
        <strain evidence="2">DSM 16422</strain>
    </source>
</reference>